<dbReference type="CDD" id="cd00167">
    <property type="entry name" value="SANT"/>
    <property type="match status" value="1"/>
</dbReference>
<evidence type="ECO:0000256" key="2">
    <source>
        <dbReference type="ARBA" id="ARBA00022853"/>
    </source>
</evidence>
<evidence type="ECO:0000256" key="1">
    <source>
        <dbReference type="ARBA" id="ARBA00004123"/>
    </source>
</evidence>
<keyword evidence="9" id="KW-0251">Elongation factor</keyword>
<keyword evidence="10" id="KW-1185">Reference proteome</keyword>
<dbReference type="Pfam" id="PF07529">
    <property type="entry name" value="HSA"/>
    <property type="match status" value="1"/>
</dbReference>
<feature type="compositionally biased region" description="Basic and acidic residues" evidence="6">
    <location>
        <begin position="346"/>
        <end position="358"/>
    </location>
</feature>
<feature type="domain" description="Myb-like" evidence="7">
    <location>
        <begin position="719"/>
        <end position="773"/>
    </location>
</feature>
<evidence type="ECO:0000313" key="9">
    <source>
        <dbReference type="EMBL" id="KAK5093597.1"/>
    </source>
</evidence>
<feature type="region of interest" description="Disordered" evidence="6">
    <location>
        <begin position="915"/>
        <end position="1087"/>
    </location>
</feature>
<dbReference type="PROSITE" id="PS50090">
    <property type="entry name" value="MYB_LIKE"/>
    <property type="match status" value="1"/>
</dbReference>
<feature type="compositionally biased region" description="Polar residues" evidence="6">
    <location>
        <begin position="260"/>
        <end position="269"/>
    </location>
</feature>
<organism evidence="9 10">
    <name type="scientific">Lithohypha guttulata</name>
    <dbReference type="NCBI Taxonomy" id="1690604"/>
    <lineage>
        <taxon>Eukaryota</taxon>
        <taxon>Fungi</taxon>
        <taxon>Dikarya</taxon>
        <taxon>Ascomycota</taxon>
        <taxon>Pezizomycotina</taxon>
        <taxon>Eurotiomycetes</taxon>
        <taxon>Chaetothyriomycetidae</taxon>
        <taxon>Chaetothyriales</taxon>
        <taxon>Trichomeriaceae</taxon>
        <taxon>Lithohypha</taxon>
    </lineage>
</organism>
<proteinExistence type="predicted"/>
<evidence type="ECO:0000256" key="5">
    <source>
        <dbReference type="ARBA" id="ARBA00029670"/>
    </source>
</evidence>
<evidence type="ECO:0000256" key="3">
    <source>
        <dbReference type="ARBA" id="ARBA00023242"/>
    </source>
</evidence>
<feature type="compositionally biased region" description="Polar residues" evidence="6">
    <location>
        <begin position="290"/>
        <end position="299"/>
    </location>
</feature>
<keyword evidence="2" id="KW-0156">Chromatin regulator</keyword>
<keyword evidence="3" id="KW-0539">Nucleus</keyword>
<comment type="function">
    <text evidence="4">Component of the NuA4 histone acetyltransferase complex which is involved in transcriptional activation of selected genes principally by acetylation of nucleosomal histone H4 and H2A. The NuA4 complex is also involved in DNA repair.</text>
</comment>
<comment type="subcellular location">
    <subcellularLocation>
        <location evidence="1">Nucleus</location>
    </subcellularLocation>
</comment>
<evidence type="ECO:0000256" key="4">
    <source>
        <dbReference type="ARBA" id="ARBA00025178"/>
    </source>
</evidence>
<dbReference type="Proteomes" id="UP001345013">
    <property type="component" value="Unassembled WGS sequence"/>
</dbReference>
<dbReference type="PANTHER" id="PTHR46459">
    <property type="entry name" value="E1A-BINDING PROTEIN P400-RELATED"/>
    <property type="match status" value="1"/>
</dbReference>
<dbReference type="InterPro" id="IPR001005">
    <property type="entry name" value="SANT/Myb"/>
</dbReference>
<feature type="region of interest" description="Disordered" evidence="6">
    <location>
        <begin position="655"/>
        <end position="675"/>
    </location>
</feature>
<feature type="region of interest" description="Disordered" evidence="6">
    <location>
        <begin position="1"/>
        <end position="358"/>
    </location>
</feature>
<dbReference type="GO" id="GO:0003746">
    <property type="term" value="F:translation elongation factor activity"/>
    <property type="evidence" value="ECO:0007669"/>
    <property type="project" value="UniProtKB-KW"/>
</dbReference>
<feature type="compositionally biased region" description="Polar residues" evidence="6">
    <location>
        <begin position="1272"/>
        <end position="1289"/>
    </location>
</feature>
<feature type="region of interest" description="Disordered" evidence="6">
    <location>
        <begin position="1226"/>
        <end position="1289"/>
    </location>
</feature>
<feature type="compositionally biased region" description="Low complexity" evidence="6">
    <location>
        <begin position="330"/>
        <end position="345"/>
    </location>
</feature>
<name>A0ABR0KD76_9EURO</name>
<dbReference type="SMART" id="SM00573">
    <property type="entry name" value="HSA"/>
    <property type="match status" value="1"/>
</dbReference>
<dbReference type="EMBL" id="JAVRRG010000041">
    <property type="protein sequence ID" value="KAK5093597.1"/>
    <property type="molecule type" value="Genomic_DNA"/>
</dbReference>
<dbReference type="PROSITE" id="PS51204">
    <property type="entry name" value="HSA"/>
    <property type="match status" value="1"/>
</dbReference>
<feature type="compositionally biased region" description="Polar residues" evidence="6">
    <location>
        <begin position="1028"/>
        <end position="1068"/>
    </location>
</feature>
<evidence type="ECO:0000256" key="6">
    <source>
        <dbReference type="SAM" id="MobiDB-lite"/>
    </source>
</evidence>
<evidence type="ECO:0000313" key="10">
    <source>
        <dbReference type="Proteomes" id="UP001345013"/>
    </source>
</evidence>
<feature type="compositionally biased region" description="Polar residues" evidence="6">
    <location>
        <begin position="1226"/>
        <end position="1242"/>
    </location>
</feature>
<evidence type="ECO:0000259" key="7">
    <source>
        <dbReference type="PROSITE" id="PS50090"/>
    </source>
</evidence>
<protein>
    <recommendedName>
        <fullName evidence="5">Vacuolar import and degradation protein 21</fullName>
    </recommendedName>
</protein>
<feature type="compositionally biased region" description="Low complexity" evidence="6">
    <location>
        <begin position="968"/>
        <end position="993"/>
    </location>
</feature>
<feature type="domain" description="HSA" evidence="8">
    <location>
        <begin position="461"/>
        <end position="546"/>
    </location>
</feature>
<feature type="compositionally biased region" description="Low complexity" evidence="6">
    <location>
        <begin position="157"/>
        <end position="171"/>
    </location>
</feature>
<feature type="compositionally biased region" description="Polar residues" evidence="6">
    <location>
        <begin position="536"/>
        <end position="545"/>
    </location>
</feature>
<feature type="region of interest" description="Disordered" evidence="6">
    <location>
        <begin position="521"/>
        <end position="560"/>
    </location>
</feature>
<sequence>MCRGRLFVESSLPPRRQIVRTPASVSPRPIQPQLDTPLKSVRRSKSPQHHLSQSTLKGSLQPVSRPDSPQSIAPSRPASARPQDEADGAVKPPSLPDAPPVGAVSQTVDGPTEVATVQDGEAIAAANTDPVVLKPPNQQRQKSPVIPPPAETQDAQSSPTSSHGRPSSHTPAPDAGSPTTSPGDDTAPTLDIMNMKAPEPRRDEPQTPDMAIGPAHKMSISSIDVDMIDADPSTAFDSPFQPSKHPPPSPRDTKPEKPSISVNTQSEQKSYFDARQNPGMVETPGPISSYEASRQTPVTTPAVDPARRATRIQSGVLQKKSVSEILGETPRSASPNESPASASARAAEKERKDRERSRLSTVVFAKPQRPNVEPDTIEVARVDQPSNELAKIENKDYMYTLFESKAHSQNRQGSLPYLLQHSHKTLSTSDHLVDYHYQAHCRVLKRLYQLQNLDKWSLRQRKRAEEPARQTSHWDFLLDHAKWMRTDFREERRWKMAAARAVAESCAEWVAAAPADRKPLQVQVRPPRAAADIEKTNQANDQLVSSPPELEPHGEDDSVSEDIADPRDVVTSIAPAAIFSLGASDFTFTTEKTPAFDKLLNELPLYQPAKVEPDQAKSNLAEKLDSRWKIDIVPVSKYATDKLKITDYKPPLKRSRYDYDVDDSPPSKRPALEPRETGVALFMTENKHVRDRIHPGHAFRPPAEHPMPSQAFFETRMSSQWLASEDDEIRRQAREYSFNWTLISELMTAPTLYNSGQDRRSAWECFERWIGLEGMPADMAKTPYFKTYSSRIETAQRNVQAQWEEHERRNGTTPVSNRKKTTLPVRVERKHNRRHLFMLDAMRKLAKKREAVRQKAMHSADMAAMRKSNDVHAPRPGMKTPAEWSQLKYEREQKMAKQQEMYKQQLIAHQRAVVQQQRGGQNGPASGVPVPPQAGNQMRIGPNGAPIPGMPNGHLQVPNGQPRPHANMMGMPQGMGLPAGMMGPKGMPQQMAGMRGGIAGSPQQMKMQQEQLLRQAQAAQAGGAHSSPVANQASMANGQGVNTSTAFMNSMNGANGQASPSAIGNTASPRPPSSHVPQSLSSGPMPKINQLYAGIKERHPTMSDDEVRNIATQQLLQWQQHATAAAAGNANRPKVNQAALNAAMGAANSGAFAAASQNANAMNMNSGLNSSGTMNQGIMSYEQAQQYHQRMRMQQAQQNAARGMAAPTGAGMTNSPVMGMVRPVSQHSQSGMANGVNRNSATPAREQRSGSVSTTVNGGQQTQGQTPVPSQAPVQQSSPRANTSTPLPT</sequence>
<reference evidence="9 10" key="1">
    <citation type="submission" date="2023-08" db="EMBL/GenBank/DDBJ databases">
        <title>Black Yeasts Isolated from many extreme environments.</title>
        <authorList>
            <person name="Coleine C."/>
            <person name="Stajich J.E."/>
            <person name="Selbmann L."/>
        </authorList>
    </citation>
    <scope>NUCLEOTIDE SEQUENCE [LARGE SCALE GENOMIC DNA]</scope>
    <source>
        <strain evidence="9 10">CCFEE 5885</strain>
    </source>
</reference>
<accession>A0ABR0KD76</accession>
<dbReference type="InterPro" id="IPR014012">
    <property type="entry name" value="HSA_dom"/>
</dbReference>
<evidence type="ECO:0000259" key="8">
    <source>
        <dbReference type="PROSITE" id="PS51204"/>
    </source>
</evidence>
<feature type="compositionally biased region" description="Low complexity" evidence="6">
    <location>
        <begin position="1252"/>
        <end position="1271"/>
    </location>
</feature>
<comment type="caution">
    <text evidence="9">The sequence shown here is derived from an EMBL/GenBank/DDBJ whole genome shotgun (WGS) entry which is preliminary data.</text>
</comment>
<dbReference type="PANTHER" id="PTHR46459:SF1">
    <property type="entry name" value="E1A-BINDING PROTEIN P400"/>
    <property type="match status" value="1"/>
</dbReference>
<keyword evidence="9" id="KW-0648">Protein biosynthesis</keyword>
<feature type="compositionally biased region" description="Polar residues" evidence="6">
    <location>
        <begin position="49"/>
        <end position="73"/>
    </location>
</feature>
<feature type="region of interest" description="Disordered" evidence="6">
    <location>
        <begin position="857"/>
        <end position="880"/>
    </location>
</feature>
<dbReference type="Pfam" id="PF13921">
    <property type="entry name" value="Myb_DNA-bind_6"/>
    <property type="match status" value="1"/>
</dbReference>
<feature type="compositionally biased region" description="Low complexity" evidence="6">
    <location>
        <begin position="1008"/>
        <end position="1024"/>
    </location>
</feature>
<gene>
    <name evidence="9" type="primary">eaf1</name>
    <name evidence="9" type="ORF">LTR24_004150</name>
</gene>